<feature type="compositionally biased region" description="Low complexity" evidence="1">
    <location>
        <begin position="1061"/>
        <end position="1073"/>
    </location>
</feature>
<organism evidence="2 3">
    <name type="scientific">Hyalella azteca</name>
    <name type="common">Amphipod</name>
    <dbReference type="NCBI Taxonomy" id="294128"/>
    <lineage>
        <taxon>Eukaryota</taxon>
        <taxon>Metazoa</taxon>
        <taxon>Ecdysozoa</taxon>
        <taxon>Arthropoda</taxon>
        <taxon>Crustacea</taxon>
        <taxon>Multicrustacea</taxon>
        <taxon>Malacostraca</taxon>
        <taxon>Eumalacostraca</taxon>
        <taxon>Peracarida</taxon>
        <taxon>Amphipoda</taxon>
        <taxon>Senticaudata</taxon>
        <taxon>Talitrida</taxon>
        <taxon>Talitroidea</taxon>
        <taxon>Hyalellidae</taxon>
        <taxon>Hyalella</taxon>
    </lineage>
</organism>
<sequence length="1221" mass="132560">MQVLGSTHEHRSSYQSWQQVSQTSHVQQVSQTTSHVQHNNEEYQSYEATSCSYSTAAHAAHIANKSLVEASTAPQDGDDSEDEQLQIDEQSSAENCGGDARLDPLAEAPPAANDAPIPTNTGQPSAVDSIIQSDVLQKLVMESVKKFLSESQLLASIEPSVLASQIDTSAIVSSLSSQQSANASSQNTASKEKKRRLYLRPPGIPDYKPTPIRELQKRKSVEGSSDRSRVNVSQADHESDTTDFSSPEEDGQDLPANLDSEAVTAEGASSSLKDDEPGKINDLPCGNDAELEADRIQNEADKKSETSTRVSSHVLVPVQVTRKTWKPSSLKATKPNTISGVLETTKTLNSSEGKLPTVDDLSKPPAVVPPTAQTSTQLMPDDSSSHTNDVPPSAQPAKQVDNDEEINSLTSTAAATDAIVKPGNVGTSTSGSRDIDSPTSKQCDDIDEMEETASQPRPDKCSSEKARDSLDDAESDFESEYSAQTRSSSGDRSSSRERRRRRRKRKREKKAKHKRSKSRKKLRRHSFSDDSDLEKDTSGNEIDNELNSDEENAESSAVKREIASEEDDGDSSEVPLSKKRRRLDESDTSGSKKPKSKTKKRKRSKHRKKSKRHRRRRYRSSSDSDSDWGSSSSSSRRSRKRRRRDIDLSFIKPDPEDVIDLTVIKDESDSSDSPCVKTAADLTNPEGLNEDKKQPIVTESVVNATDKDSETKESVFSSQPELKHRTASADSSNTIPFEDQISSPGSGPPEPPSGGSPCPQEPEEPSPNTNTTEIPPLKKTAALFSSKTKTLKEISIFDSLLDGGASSRIKTVKKKCVEELSSSSATPSAAEEEERLKKFTKTFTSRSSTTSTRHSSKEVESSSTSTHVSKSLVTSSSPSSSIGRKSSSSSKSNSRNTLDGDKIPNKSKSEDPSSKSSSSSNRSKNYKSHSESSSKSSKDRHDRSSSRSSVHKSSSHSSSRKHSSSSSSRRQSADPTKKDTSHKDTGHKDAPHKDTRQKDSRSSRKEKDLKNNASFEPAPKACASSQESEGVSDRDIFNFNNGPSHTSQSSDDEASAEGRDALSPLPDLSALDSIPDEDWDKLMSLDDGDAAEDECLQLYNDFTPPAPRPPAPPKKVEAEEAGVCGVQRVARPGAVGNLLGRPRPATARLSPHQVMMQRYAKLKQEQAALKQQLEEHKQHLSTQHHARVSASSSSGADSAAKTAADAALPLGEILTSDTHGE</sequence>
<feature type="region of interest" description="Disordered" evidence="1">
    <location>
        <begin position="92"/>
        <end position="126"/>
    </location>
</feature>
<dbReference type="OMA" id="DEISHGA"/>
<feature type="region of interest" description="Disordered" evidence="1">
    <location>
        <begin position="342"/>
        <end position="778"/>
    </location>
</feature>
<feature type="compositionally biased region" description="Polar residues" evidence="1">
    <location>
        <begin position="1038"/>
        <end position="1049"/>
    </location>
</feature>
<evidence type="ECO:0000313" key="3">
    <source>
        <dbReference type="RefSeq" id="XP_047741191.1"/>
    </source>
</evidence>
<feature type="region of interest" description="Disordered" evidence="1">
    <location>
        <begin position="1100"/>
        <end position="1119"/>
    </location>
</feature>
<feature type="compositionally biased region" description="Basic and acidic residues" evidence="1">
    <location>
        <begin position="928"/>
        <end position="945"/>
    </location>
</feature>
<feature type="compositionally biased region" description="Low complexity" evidence="1">
    <location>
        <begin position="819"/>
        <end position="829"/>
    </location>
</feature>
<dbReference type="GeneID" id="108676563"/>
<feature type="compositionally biased region" description="Low complexity" evidence="1">
    <location>
        <begin position="914"/>
        <end position="923"/>
    </location>
</feature>
<dbReference type="KEGG" id="hazt:108676563"/>
<dbReference type="OrthoDB" id="10684045at2759"/>
<feature type="compositionally biased region" description="Low complexity" evidence="1">
    <location>
        <begin position="841"/>
        <end position="853"/>
    </location>
</feature>
<feature type="compositionally biased region" description="Pro residues" evidence="1">
    <location>
        <begin position="1104"/>
        <end position="1113"/>
    </location>
</feature>
<feature type="region of interest" description="Disordered" evidence="1">
    <location>
        <begin position="1168"/>
        <end position="1221"/>
    </location>
</feature>
<feature type="compositionally biased region" description="Basic residues" evidence="1">
    <location>
        <begin position="592"/>
        <end position="619"/>
    </location>
</feature>
<feature type="compositionally biased region" description="Acidic residues" evidence="1">
    <location>
        <begin position="542"/>
        <end position="553"/>
    </location>
</feature>
<name>A0A979FVB6_HYAAZ</name>
<feature type="region of interest" description="Disordered" evidence="1">
    <location>
        <begin position="817"/>
        <end position="1074"/>
    </location>
</feature>
<feature type="compositionally biased region" description="Low complexity" evidence="1">
    <location>
        <begin position="861"/>
        <end position="894"/>
    </location>
</feature>
<evidence type="ECO:0000313" key="2">
    <source>
        <dbReference type="Proteomes" id="UP000694843"/>
    </source>
</evidence>
<feature type="compositionally biased region" description="Basic residues" evidence="1">
    <location>
        <begin position="497"/>
        <end position="525"/>
    </location>
</feature>
<dbReference type="RefSeq" id="XP_047741191.1">
    <property type="nucleotide sequence ID" value="XM_047885235.1"/>
</dbReference>
<feature type="compositionally biased region" description="Basic and acidic residues" evidence="1">
    <location>
        <begin position="457"/>
        <end position="470"/>
    </location>
</feature>
<feature type="compositionally biased region" description="Low complexity" evidence="1">
    <location>
        <begin position="1189"/>
        <end position="1207"/>
    </location>
</feature>
<gene>
    <name evidence="3" type="primary">LOC108676563</name>
</gene>
<feature type="compositionally biased region" description="Basic and acidic residues" evidence="1">
    <location>
        <begin position="292"/>
        <end position="306"/>
    </location>
</feature>
<proteinExistence type="predicted"/>
<feature type="compositionally biased region" description="Basic and acidic residues" evidence="1">
    <location>
        <begin position="898"/>
        <end position="913"/>
    </location>
</feature>
<feature type="compositionally biased region" description="Polar residues" evidence="1">
    <location>
        <begin position="342"/>
        <end position="352"/>
    </location>
</feature>
<feature type="compositionally biased region" description="Basic residues" evidence="1">
    <location>
        <begin position="949"/>
        <end position="963"/>
    </location>
</feature>
<feature type="compositionally biased region" description="Low complexity" evidence="1">
    <location>
        <begin position="176"/>
        <end position="189"/>
    </location>
</feature>
<feature type="region of interest" description="Disordered" evidence="1">
    <location>
        <begin position="176"/>
        <end position="313"/>
    </location>
</feature>
<protein>
    <submittedName>
        <fullName evidence="3">Dentin sialophosphoprotein</fullName>
    </submittedName>
</protein>
<reference evidence="3" key="1">
    <citation type="submission" date="2025-08" db="UniProtKB">
        <authorList>
            <consortium name="RefSeq"/>
        </authorList>
    </citation>
    <scope>IDENTIFICATION</scope>
    <source>
        <tissue evidence="3">Whole organism</tissue>
    </source>
</reference>
<feature type="compositionally biased region" description="Low complexity" evidence="1">
    <location>
        <begin position="621"/>
        <end position="635"/>
    </location>
</feature>
<evidence type="ECO:0000256" key="1">
    <source>
        <dbReference type="SAM" id="MobiDB-lite"/>
    </source>
</evidence>
<dbReference type="Proteomes" id="UP000694843">
    <property type="component" value="Unplaced"/>
</dbReference>
<dbReference type="AlphaFoldDB" id="A0A979FVB6"/>
<feature type="compositionally biased region" description="Basic and acidic residues" evidence="1">
    <location>
        <begin position="214"/>
        <end position="240"/>
    </location>
</feature>
<feature type="compositionally biased region" description="Basic and acidic residues" evidence="1">
    <location>
        <begin position="971"/>
        <end position="1010"/>
    </location>
</feature>
<feature type="compositionally biased region" description="Polar residues" evidence="1">
    <location>
        <begin position="425"/>
        <end position="441"/>
    </location>
</feature>
<feature type="region of interest" description="Disordered" evidence="1">
    <location>
        <begin position="1"/>
        <end position="20"/>
    </location>
</feature>
<keyword evidence="2" id="KW-1185">Reference proteome</keyword>
<accession>A0A979FVB6</accession>